<proteinExistence type="evidence at protein level"/>
<dbReference type="eggNOG" id="KOG0156">
    <property type="taxonomic scope" value="Eukaryota"/>
</dbReference>
<evidence type="ECO:0007829" key="16">
    <source>
        <dbReference type="ProteomicsDB" id="A0A0P0VFR0"/>
    </source>
</evidence>
<keyword evidence="8 13" id="KW-0560">Oxidoreductase</keyword>
<dbReference type="GO" id="GO:0016491">
    <property type="term" value="F:oxidoreductase activity"/>
    <property type="evidence" value="ECO:0000318"/>
    <property type="project" value="GO_Central"/>
</dbReference>
<dbReference type="PROSITE" id="PS00086">
    <property type="entry name" value="CYTOCHROME_P450"/>
    <property type="match status" value="1"/>
</dbReference>
<comment type="similarity">
    <text evidence="3 13">Belongs to the cytochrome P450 family.</text>
</comment>
<dbReference type="Proteomes" id="UP000059680">
    <property type="component" value="Chromosome 2"/>
</dbReference>
<dbReference type="PaxDb" id="39947-A0A0P0VFR0"/>
<accession>A0A0P0VFR0</accession>
<evidence type="ECO:0000256" key="13">
    <source>
        <dbReference type="RuleBase" id="RU000461"/>
    </source>
</evidence>
<comment type="cofactor">
    <cofactor evidence="1 12">
        <name>heme</name>
        <dbReference type="ChEBI" id="CHEBI:30413"/>
    </cofactor>
</comment>
<dbReference type="AlphaFoldDB" id="A0A0P0VFR0"/>
<dbReference type="EMBL" id="AP014958">
    <property type="protein sequence ID" value="BAS77359.1"/>
    <property type="molecule type" value="Genomic_DNA"/>
</dbReference>
<evidence type="ECO:0000256" key="1">
    <source>
        <dbReference type="ARBA" id="ARBA00001971"/>
    </source>
</evidence>
<dbReference type="GO" id="GO:0016705">
    <property type="term" value="F:oxidoreductase activity, acting on paired donors, with incorporation or reduction of molecular oxygen"/>
    <property type="evidence" value="ECO:0007669"/>
    <property type="project" value="InterPro"/>
</dbReference>
<dbReference type="STRING" id="39947.A0A0P0VFR0"/>
<evidence type="ECO:0000256" key="10">
    <source>
        <dbReference type="ARBA" id="ARBA00023033"/>
    </source>
</evidence>
<dbReference type="InterPro" id="IPR001128">
    <property type="entry name" value="Cyt_P450"/>
</dbReference>
<keyword evidence="5" id="KW-0812">Transmembrane</keyword>
<dbReference type="InterPro" id="IPR052306">
    <property type="entry name" value="CYP450_71D"/>
</dbReference>
<dbReference type="PANTHER" id="PTHR47953:SF19">
    <property type="entry name" value="OS06G0641600 PROTEIN"/>
    <property type="match status" value="1"/>
</dbReference>
<keyword evidence="6 12" id="KW-0479">Metal-binding</keyword>
<name>A0A0P0VFR0_ORYSJ</name>
<gene>
    <name evidence="14" type="ordered locus">Os02g0187000</name>
    <name evidence="14" type="ORF">OSNPB_020187000</name>
</gene>
<evidence type="ECO:0000256" key="8">
    <source>
        <dbReference type="ARBA" id="ARBA00023002"/>
    </source>
</evidence>
<evidence type="ECO:0000256" key="11">
    <source>
        <dbReference type="ARBA" id="ARBA00023136"/>
    </source>
</evidence>
<dbReference type="FunCoup" id="A0A0P0VFR0">
    <property type="interactions" value="78"/>
</dbReference>
<evidence type="ECO:0000256" key="7">
    <source>
        <dbReference type="ARBA" id="ARBA00022989"/>
    </source>
</evidence>
<evidence type="ECO:0000313" key="15">
    <source>
        <dbReference type="Proteomes" id="UP000059680"/>
    </source>
</evidence>
<dbReference type="InParanoid" id="A0A0P0VFR0"/>
<dbReference type="GO" id="GO:0020037">
    <property type="term" value="F:heme binding"/>
    <property type="evidence" value="ECO:0007669"/>
    <property type="project" value="InterPro"/>
</dbReference>
<dbReference type="SMR" id="A0A0P0VFR0"/>
<dbReference type="SUPFAM" id="SSF48264">
    <property type="entry name" value="Cytochrome P450"/>
    <property type="match status" value="1"/>
</dbReference>
<reference evidence="14 15" key="3">
    <citation type="journal article" date="2013" name="Rice">
        <title>Improvement of the Oryza sativa Nipponbare reference genome using next generation sequence and optical map data.</title>
        <authorList>
            <person name="Kawahara Y."/>
            <person name="de la Bastide M."/>
            <person name="Hamilton J.P."/>
            <person name="Kanamori H."/>
            <person name="McCombie W.R."/>
            <person name="Ouyang S."/>
            <person name="Schwartz D.C."/>
            <person name="Tanaka T."/>
            <person name="Wu J."/>
            <person name="Zhou S."/>
            <person name="Childs K.L."/>
            <person name="Davidson R.M."/>
            <person name="Lin H."/>
            <person name="Quesada-Ocampo L."/>
            <person name="Vaillancourt B."/>
            <person name="Sakai H."/>
            <person name="Lee S.S."/>
            <person name="Kim J."/>
            <person name="Numa H."/>
            <person name="Itoh T."/>
            <person name="Buell C.R."/>
            <person name="Matsumoto T."/>
        </authorList>
    </citation>
    <scope>NUCLEOTIDE SEQUENCE [LARGE SCALE GENOMIC DNA]</scope>
    <source>
        <strain evidence="15">cv. Nipponbare</strain>
    </source>
</reference>
<dbReference type="GO" id="GO:0016020">
    <property type="term" value="C:membrane"/>
    <property type="evidence" value="ECO:0007669"/>
    <property type="project" value="UniProtKB-SubCell"/>
</dbReference>
<feature type="binding site" description="axial binding residue" evidence="12">
    <location>
        <position position="279"/>
    </location>
    <ligand>
        <name>heme</name>
        <dbReference type="ChEBI" id="CHEBI:30413"/>
    </ligand>
    <ligandPart>
        <name>Fe</name>
        <dbReference type="ChEBI" id="CHEBI:18248"/>
    </ligandPart>
</feature>
<evidence type="ECO:0000256" key="3">
    <source>
        <dbReference type="ARBA" id="ARBA00010617"/>
    </source>
</evidence>
<keyword evidence="16" id="KW-1267">Proteomics identification</keyword>
<evidence type="ECO:0000256" key="6">
    <source>
        <dbReference type="ARBA" id="ARBA00022723"/>
    </source>
</evidence>
<keyword evidence="4 12" id="KW-0349">Heme</keyword>
<dbReference type="PRINTS" id="PR00385">
    <property type="entry name" value="P450"/>
</dbReference>
<dbReference type="InterPro" id="IPR002401">
    <property type="entry name" value="Cyt_P450_E_grp-I"/>
</dbReference>
<keyword evidence="7" id="KW-1133">Transmembrane helix</keyword>
<keyword evidence="11" id="KW-0472">Membrane</keyword>
<comment type="subcellular location">
    <subcellularLocation>
        <location evidence="2">Membrane</location>
        <topology evidence="2">Single-pass membrane protein</topology>
    </subcellularLocation>
</comment>
<dbReference type="Gene3D" id="1.10.630.10">
    <property type="entry name" value="Cytochrome P450"/>
    <property type="match status" value="1"/>
</dbReference>
<evidence type="ECO:0000256" key="2">
    <source>
        <dbReference type="ARBA" id="ARBA00004167"/>
    </source>
</evidence>
<dbReference type="PRINTS" id="PR00463">
    <property type="entry name" value="EP450I"/>
</dbReference>
<dbReference type="Gramene" id="Os02t0187000-00">
    <property type="protein sequence ID" value="Os02t0187000-00"/>
    <property type="gene ID" value="Os02g0187000"/>
</dbReference>
<dbReference type="InterPro" id="IPR036396">
    <property type="entry name" value="Cyt_P450_sf"/>
</dbReference>
<dbReference type="InterPro" id="IPR017972">
    <property type="entry name" value="Cyt_P450_CS"/>
</dbReference>
<keyword evidence="15" id="KW-1185">Reference proteome</keyword>
<dbReference type="GO" id="GO:0005506">
    <property type="term" value="F:iron ion binding"/>
    <property type="evidence" value="ECO:0007669"/>
    <property type="project" value="InterPro"/>
</dbReference>
<evidence type="ECO:0000256" key="12">
    <source>
        <dbReference type="PIRSR" id="PIRSR602401-1"/>
    </source>
</evidence>
<sequence>MMSTYVADSTVRAIIGSRRLKDRDAFLRMLDELFTIMPGMSLPDLFPSSRLAMLVSRAPGRIMRYRRRMRRIMDSIIHEHQERRAAADAAGDDDDDDDEDLVDVLLRLQKEVGAQYPLTTENIKTVMMDIFGAASETSSTTLEWVMAELMRSPSAMRKAQDEVRRALAAGAAGHDTVTEDILPNLSYLKLVVKETLRLHPPAPLLAPRRCDSPREVLVLGHDVPAGATVLVNAWAIGRDTAAWGGAAEEFSPERFERCERDFRGADFELIPFGAGRRMCPGMAFGLVHVELALAALLFHFDWSLPGGMAADELDMAESSGLTTRRRLPLLVVARPHAALPTKYCN</sequence>
<protein>
    <submittedName>
        <fullName evidence="14">Os02g0187000 protein</fullName>
    </submittedName>
</protein>
<evidence type="ECO:0000256" key="9">
    <source>
        <dbReference type="ARBA" id="ARBA00023004"/>
    </source>
</evidence>
<dbReference type="FunFam" id="1.10.630.10:FF:000162">
    <property type="entry name" value="Os06g0641600 protein"/>
    <property type="match status" value="1"/>
</dbReference>
<dbReference type="PANTHER" id="PTHR47953">
    <property type="entry name" value="OS08G0105600 PROTEIN"/>
    <property type="match status" value="1"/>
</dbReference>
<organism evidence="14 15">
    <name type="scientific">Oryza sativa subsp. japonica</name>
    <name type="common">Rice</name>
    <dbReference type="NCBI Taxonomy" id="39947"/>
    <lineage>
        <taxon>Eukaryota</taxon>
        <taxon>Viridiplantae</taxon>
        <taxon>Streptophyta</taxon>
        <taxon>Embryophyta</taxon>
        <taxon>Tracheophyta</taxon>
        <taxon>Spermatophyta</taxon>
        <taxon>Magnoliopsida</taxon>
        <taxon>Liliopsida</taxon>
        <taxon>Poales</taxon>
        <taxon>Poaceae</taxon>
        <taxon>BOP clade</taxon>
        <taxon>Oryzoideae</taxon>
        <taxon>Oryzeae</taxon>
        <taxon>Oryzinae</taxon>
        <taxon>Oryza</taxon>
        <taxon>Oryza sativa</taxon>
    </lineage>
</organism>
<dbReference type="Pfam" id="PF00067">
    <property type="entry name" value="p450"/>
    <property type="match status" value="1"/>
</dbReference>
<evidence type="ECO:0000256" key="5">
    <source>
        <dbReference type="ARBA" id="ARBA00022692"/>
    </source>
</evidence>
<reference evidence="14 15" key="2">
    <citation type="journal article" date="2013" name="Plant Cell Physiol.">
        <title>Rice Annotation Project Database (RAP-DB): an integrative and interactive database for rice genomics.</title>
        <authorList>
            <person name="Sakai H."/>
            <person name="Lee S.S."/>
            <person name="Tanaka T."/>
            <person name="Numa H."/>
            <person name="Kim J."/>
            <person name="Kawahara Y."/>
            <person name="Wakimoto H."/>
            <person name="Yang C.C."/>
            <person name="Iwamoto M."/>
            <person name="Abe T."/>
            <person name="Yamada Y."/>
            <person name="Muto A."/>
            <person name="Inokuchi H."/>
            <person name="Ikemura T."/>
            <person name="Matsumoto T."/>
            <person name="Sasaki T."/>
            <person name="Itoh T."/>
        </authorList>
    </citation>
    <scope>NUCLEOTIDE SEQUENCE [LARGE SCALE GENOMIC DNA]</scope>
    <source>
        <strain evidence="15">cv. Nipponbare</strain>
    </source>
</reference>
<dbReference type="GO" id="GO:0004497">
    <property type="term" value="F:monooxygenase activity"/>
    <property type="evidence" value="ECO:0007669"/>
    <property type="project" value="UniProtKB-KW"/>
</dbReference>
<evidence type="ECO:0000256" key="4">
    <source>
        <dbReference type="ARBA" id="ARBA00022617"/>
    </source>
</evidence>
<evidence type="ECO:0000313" key="14">
    <source>
        <dbReference type="EMBL" id="BAS77359.1"/>
    </source>
</evidence>
<dbReference type="OMA" id="MMLRFGE"/>
<keyword evidence="9 12" id="KW-0408">Iron</keyword>
<reference evidence="15" key="1">
    <citation type="journal article" date="2005" name="Nature">
        <title>The map-based sequence of the rice genome.</title>
        <authorList>
            <consortium name="International rice genome sequencing project (IRGSP)"/>
            <person name="Matsumoto T."/>
            <person name="Wu J."/>
            <person name="Kanamori H."/>
            <person name="Katayose Y."/>
            <person name="Fujisawa M."/>
            <person name="Namiki N."/>
            <person name="Mizuno H."/>
            <person name="Yamamoto K."/>
            <person name="Antonio B.A."/>
            <person name="Baba T."/>
            <person name="Sakata K."/>
            <person name="Nagamura Y."/>
            <person name="Aoki H."/>
            <person name="Arikawa K."/>
            <person name="Arita K."/>
            <person name="Bito T."/>
            <person name="Chiden Y."/>
            <person name="Fujitsuka N."/>
            <person name="Fukunaka R."/>
            <person name="Hamada M."/>
            <person name="Harada C."/>
            <person name="Hayashi A."/>
            <person name="Hijishita S."/>
            <person name="Honda M."/>
            <person name="Hosokawa S."/>
            <person name="Ichikawa Y."/>
            <person name="Idonuma A."/>
            <person name="Iijima M."/>
            <person name="Ikeda M."/>
            <person name="Ikeno M."/>
            <person name="Ito K."/>
            <person name="Ito S."/>
            <person name="Ito T."/>
            <person name="Ito Y."/>
            <person name="Ito Y."/>
            <person name="Iwabuchi A."/>
            <person name="Kamiya K."/>
            <person name="Karasawa W."/>
            <person name="Kurita K."/>
            <person name="Katagiri S."/>
            <person name="Kikuta A."/>
            <person name="Kobayashi H."/>
            <person name="Kobayashi N."/>
            <person name="Machita K."/>
            <person name="Maehara T."/>
            <person name="Masukawa M."/>
            <person name="Mizubayashi T."/>
            <person name="Mukai Y."/>
            <person name="Nagasaki H."/>
            <person name="Nagata Y."/>
            <person name="Naito S."/>
            <person name="Nakashima M."/>
            <person name="Nakama Y."/>
            <person name="Nakamichi Y."/>
            <person name="Nakamura M."/>
            <person name="Meguro A."/>
            <person name="Negishi M."/>
            <person name="Ohta I."/>
            <person name="Ohta T."/>
            <person name="Okamoto M."/>
            <person name="Ono N."/>
            <person name="Saji S."/>
            <person name="Sakaguchi M."/>
            <person name="Sakai K."/>
            <person name="Shibata M."/>
            <person name="Shimokawa T."/>
            <person name="Song J."/>
            <person name="Takazaki Y."/>
            <person name="Terasawa K."/>
            <person name="Tsugane M."/>
            <person name="Tsuji K."/>
            <person name="Ueda S."/>
            <person name="Waki K."/>
            <person name="Yamagata H."/>
            <person name="Yamamoto M."/>
            <person name="Yamamoto S."/>
            <person name="Yamane H."/>
            <person name="Yoshiki S."/>
            <person name="Yoshihara R."/>
            <person name="Yukawa K."/>
            <person name="Zhong H."/>
            <person name="Yano M."/>
            <person name="Yuan Q."/>
            <person name="Ouyang S."/>
            <person name="Liu J."/>
            <person name="Jones K.M."/>
            <person name="Gansberger K."/>
            <person name="Moffat K."/>
            <person name="Hill J."/>
            <person name="Bera J."/>
            <person name="Fadrosh D."/>
            <person name="Jin S."/>
            <person name="Johri S."/>
            <person name="Kim M."/>
            <person name="Overton L."/>
            <person name="Reardon M."/>
            <person name="Tsitrin T."/>
            <person name="Vuong H."/>
            <person name="Weaver B."/>
            <person name="Ciecko A."/>
            <person name="Tallon L."/>
            <person name="Jackson J."/>
            <person name="Pai G."/>
            <person name="Aken S.V."/>
            <person name="Utterback T."/>
            <person name="Reidmuller S."/>
            <person name="Feldblyum T."/>
            <person name="Hsiao J."/>
            <person name="Zismann V."/>
            <person name="Iobst S."/>
            <person name="de Vazeille A.R."/>
            <person name="Buell C.R."/>
            <person name="Ying K."/>
            <person name="Li Y."/>
            <person name="Lu T."/>
            <person name="Huang Y."/>
            <person name="Zhao Q."/>
            <person name="Feng Q."/>
            <person name="Zhang L."/>
            <person name="Zhu J."/>
            <person name="Weng Q."/>
            <person name="Mu J."/>
            <person name="Lu Y."/>
            <person name="Fan D."/>
            <person name="Liu Y."/>
            <person name="Guan J."/>
            <person name="Zhang Y."/>
            <person name="Yu S."/>
            <person name="Liu X."/>
            <person name="Zhang Y."/>
            <person name="Hong G."/>
            <person name="Han B."/>
            <person name="Choisne N."/>
            <person name="Demange N."/>
            <person name="Orjeda G."/>
            <person name="Samain S."/>
            <person name="Cattolico L."/>
            <person name="Pelletier E."/>
            <person name="Couloux A."/>
            <person name="Segurens B."/>
            <person name="Wincker P."/>
            <person name="D'Hont A."/>
            <person name="Scarpelli C."/>
            <person name="Weissenbach J."/>
            <person name="Salanoubat M."/>
            <person name="Quetier F."/>
            <person name="Yu Y."/>
            <person name="Kim H.R."/>
            <person name="Rambo T."/>
            <person name="Currie J."/>
            <person name="Collura K."/>
            <person name="Luo M."/>
            <person name="Yang T."/>
            <person name="Ammiraju J.S.S."/>
            <person name="Engler F."/>
            <person name="Soderlund C."/>
            <person name="Wing R.A."/>
            <person name="Palmer L.E."/>
            <person name="de la Bastide M."/>
            <person name="Spiegel L."/>
            <person name="Nascimento L."/>
            <person name="Zutavern T."/>
            <person name="O'Shaughnessy A."/>
            <person name="Dike S."/>
            <person name="Dedhia N."/>
            <person name="Preston R."/>
            <person name="Balija V."/>
            <person name="McCombie W.R."/>
            <person name="Chow T."/>
            <person name="Chen H."/>
            <person name="Chung M."/>
            <person name="Chen C."/>
            <person name="Shaw J."/>
            <person name="Wu H."/>
            <person name="Hsiao K."/>
            <person name="Chao Y."/>
            <person name="Chu M."/>
            <person name="Cheng C."/>
            <person name="Hour A."/>
            <person name="Lee P."/>
            <person name="Lin S."/>
            <person name="Lin Y."/>
            <person name="Liou J."/>
            <person name="Liu S."/>
            <person name="Hsing Y."/>
            <person name="Raghuvanshi S."/>
            <person name="Mohanty A."/>
            <person name="Bharti A.K."/>
            <person name="Gaur A."/>
            <person name="Gupta V."/>
            <person name="Kumar D."/>
            <person name="Ravi V."/>
            <person name="Vij S."/>
            <person name="Kapur A."/>
            <person name="Khurana P."/>
            <person name="Khurana P."/>
            <person name="Khurana J.P."/>
            <person name="Tyagi A.K."/>
            <person name="Gaikwad K."/>
            <person name="Singh A."/>
            <person name="Dalal V."/>
            <person name="Srivastava S."/>
            <person name="Dixit A."/>
            <person name="Pal A.K."/>
            <person name="Ghazi I.A."/>
            <person name="Yadav M."/>
            <person name="Pandit A."/>
            <person name="Bhargava A."/>
            <person name="Sureshbabu K."/>
            <person name="Batra K."/>
            <person name="Sharma T.R."/>
            <person name="Mohapatra T."/>
            <person name="Singh N.K."/>
            <person name="Messing J."/>
            <person name="Nelson A.B."/>
            <person name="Fuks G."/>
            <person name="Kavchok S."/>
            <person name="Keizer G."/>
            <person name="Linton E."/>
            <person name="Llaca V."/>
            <person name="Song R."/>
            <person name="Tanyolac B."/>
            <person name="Young S."/>
            <person name="Ho-Il K."/>
            <person name="Hahn J.H."/>
            <person name="Sangsakoo G."/>
            <person name="Vanavichit A."/>
            <person name="de Mattos Luiz.A.T."/>
            <person name="Zimmer P.D."/>
            <person name="Malone G."/>
            <person name="Dellagostin O."/>
            <person name="de Oliveira A.C."/>
            <person name="Bevan M."/>
            <person name="Bancroft I."/>
            <person name="Minx P."/>
            <person name="Cordum H."/>
            <person name="Wilson R."/>
            <person name="Cheng Z."/>
            <person name="Jin W."/>
            <person name="Jiang J."/>
            <person name="Leong S.A."/>
            <person name="Iwama H."/>
            <person name="Gojobori T."/>
            <person name="Itoh T."/>
            <person name="Niimura Y."/>
            <person name="Fujii Y."/>
            <person name="Habara T."/>
            <person name="Sakai H."/>
            <person name="Sato Y."/>
            <person name="Wilson G."/>
            <person name="Kumar K."/>
            <person name="McCouch S."/>
            <person name="Juretic N."/>
            <person name="Hoen D."/>
            <person name="Wright S."/>
            <person name="Bruskiewich R."/>
            <person name="Bureau T."/>
            <person name="Miyao A."/>
            <person name="Hirochika H."/>
            <person name="Nishikawa T."/>
            <person name="Kadowaki K."/>
            <person name="Sugiura M."/>
            <person name="Burr B."/>
            <person name="Sasaki T."/>
        </authorList>
    </citation>
    <scope>NUCLEOTIDE SEQUENCE [LARGE SCALE GENOMIC DNA]</scope>
    <source>
        <strain evidence="15">cv. Nipponbare</strain>
    </source>
</reference>
<keyword evidence="10 13" id="KW-0503">Monooxygenase</keyword>